<evidence type="ECO:0000313" key="3">
    <source>
        <dbReference type="EMBL" id="CEL69975.1"/>
    </source>
</evidence>
<organism evidence="3">
    <name type="scientific">Neospora caninum (strain Liverpool)</name>
    <dbReference type="NCBI Taxonomy" id="572307"/>
    <lineage>
        <taxon>Eukaryota</taxon>
        <taxon>Sar</taxon>
        <taxon>Alveolata</taxon>
        <taxon>Apicomplexa</taxon>
        <taxon>Conoidasida</taxon>
        <taxon>Coccidia</taxon>
        <taxon>Eucoccidiorida</taxon>
        <taxon>Eimeriorina</taxon>
        <taxon>Sarcocystidae</taxon>
        <taxon>Neospora</taxon>
    </lineage>
</organism>
<gene>
    <name evidence="3" type="ORF">BN1204_056690</name>
</gene>
<feature type="region of interest" description="Disordered" evidence="1">
    <location>
        <begin position="211"/>
        <end position="294"/>
    </location>
</feature>
<evidence type="ECO:0000256" key="1">
    <source>
        <dbReference type="SAM" id="MobiDB-lite"/>
    </source>
</evidence>
<dbReference type="PANTHER" id="PTHR43948:SF10">
    <property type="entry name" value="MRJ, ISOFORM E"/>
    <property type="match status" value="1"/>
</dbReference>
<dbReference type="InterPro" id="IPR018253">
    <property type="entry name" value="DnaJ_domain_CS"/>
</dbReference>
<proteinExistence type="predicted"/>
<dbReference type="GO" id="GO:0044183">
    <property type="term" value="F:protein folding chaperone"/>
    <property type="evidence" value="ECO:0007669"/>
    <property type="project" value="TreeGrafter"/>
</dbReference>
<dbReference type="InterPro" id="IPR001623">
    <property type="entry name" value="DnaJ_domain"/>
</dbReference>
<dbReference type="SMART" id="SM00271">
    <property type="entry name" value="DnaJ"/>
    <property type="match status" value="1"/>
</dbReference>
<dbReference type="PANTHER" id="PTHR43948">
    <property type="entry name" value="DNAJ HOMOLOG SUBFAMILY B"/>
    <property type="match status" value="1"/>
</dbReference>
<dbReference type="PROSITE" id="PS00636">
    <property type="entry name" value="DNAJ_1"/>
    <property type="match status" value="1"/>
</dbReference>
<evidence type="ECO:0000259" key="2">
    <source>
        <dbReference type="PROSITE" id="PS50076"/>
    </source>
</evidence>
<dbReference type="PRINTS" id="PR00625">
    <property type="entry name" value="JDOMAIN"/>
</dbReference>
<dbReference type="CDD" id="cd06257">
    <property type="entry name" value="DnaJ"/>
    <property type="match status" value="1"/>
</dbReference>
<reference evidence="3" key="1">
    <citation type="journal article" date="2015" name="PLoS ONE">
        <title>Comprehensive Evaluation of Toxoplasma gondii VEG and Neospora caninum LIV Genomes with Tachyzoite Stage Transcriptome and Proteome Defines Novel Transcript Features.</title>
        <authorList>
            <person name="Ramaprasad A."/>
            <person name="Mourier T."/>
            <person name="Naeem R."/>
            <person name="Malas T.B."/>
            <person name="Moussa E."/>
            <person name="Panigrahi A."/>
            <person name="Vermont S.J."/>
            <person name="Otto T.D."/>
            <person name="Wastling J."/>
            <person name="Pain A."/>
        </authorList>
    </citation>
    <scope>NUCLEOTIDE SEQUENCE</scope>
    <source>
        <strain evidence="3">Liverpool</strain>
    </source>
</reference>
<protein>
    <submittedName>
        <fullName evidence="3">DnaJ domain-containing protein</fullName>
    </submittedName>
</protein>
<dbReference type="GO" id="GO:0005634">
    <property type="term" value="C:nucleus"/>
    <property type="evidence" value="ECO:0007669"/>
    <property type="project" value="TreeGrafter"/>
</dbReference>
<dbReference type="GO" id="GO:0051087">
    <property type="term" value="F:protein-folding chaperone binding"/>
    <property type="evidence" value="ECO:0007669"/>
    <property type="project" value="TreeGrafter"/>
</dbReference>
<accession>A0A0F7UNA4</accession>
<dbReference type="GO" id="GO:0051082">
    <property type="term" value="F:unfolded protein binding"/>
    <property type="evidence" value="ECO:0007669"/>
    <property type="project" value="TreeGrafter"/>
</dbReference>
<dbReference type="Pfam" id="PF00226">
    <property type="entry name" value="DnaJ"/>
    <property type="match status" value="1"/>
</dbReference>
<name>A0A0F7UNA4_NEOCL</name>
<dbReference type="AlphaFoldDB" id="A0A0F7UNA4"/>
<dbReference type="InterPro" id="IPR036869">
    <property type="entry name" value="J_dom_sf"/>
</dbReference>
<sequence>MSSHYTPPRCYYEVLGVAKTATADEIKKSYRKLAIRWHPDKNIDKKDEATARFKEISEAYEVLSDPEKRRRYDLSDDFGVHRSRARRTSSRYSAAQAEAEAAAAAAEFERFHRNFHFADAQRIFEMAFGPGGPFGDDLFHTVSQDFGLGPSGLARAGHSSRHGGAMRRGHGSLSASLFGGDPFADFFGGDPFGGSFVHSFSSPAFGPSHMSRSSFVSSSSSSRTGPGGISRSTSTSTRIVNGRRVTVTEEVVTQPDGTVHRSVTQEEDDGTGQVRRVQLPSSSRHSHSRSIVYH</sequence>
<feature type="compositionally biased region" description="Low complexity" evidence="1">
    <location>
        <begin position="211"/>
        <end position="238"/>
    </location>
</feature>
<dbReference type="Gene3D" id="1.10.287.110">
    <property type="entry name" value="DnaJ domain"/>
    <property type="match status" value="1"/>
</dbReference>
<dbReference type="GO" id="GO:0005737">
    <property type="term" value="C:cytoplasm"/>
    <property type="evidence" value="ECO:0007669"/>
    <property type="project" value="TreeGrafter"/>
</dbReference>
<feature type="domain" description="J" evidence="2">
    <location>
        <begin position="10"/>
        <end position="76"/>
    </location>
</feature>
<dbReference type="EMBL" id="LN714486">
    <property type="protein sequence ID" value="CEL69975.1"/>
    <property type="molecule type" value="Genomic_DNA"/>
</dbReference>
<dbReference type="PROSITE" id="PS50076">
    <property type="entry name" value="DNAJ_2"/>
    <property type="match status" value="1"/>
</dbReference>
<dbReference type="SUPFAM" id="SSF46565">
    <property type="entry name" value="Chaperone J-domain"/>
    <property type="match status" value="1"/>
</dbReference>